<evidence type="ECO:0000313" key="8">
    <source>
        <dbReference type="Proteomes" id="UP000215914"/>
    </source>
</evidence>
<dbReference type="SMART" id="SM00360">
    <property type="entry name" value="RRM"/>
    <property type="match status" value="1"/>
</dbReference>
<keyword evidence="8" id="KW-1185">Reference proteome</keyword>
<feature type="compositionally biased region" description="Basic and acidic residues" evidence="5">
    <location>
        <begin position="437"/>
        <end position="508"/>
    </location>
</feature>
<protein>
    <submittedName>
        <fullName evidence="7">RNA recognition motif domain, nucleotide-binding alpha-beta plait domain superfamily</fullName>
    </submittedName>
</protein>
<feature type="compositionally biased region" description="Polar residues" evidence="5">
    <location>
        <begin position="363"/>
        <end position="372"/>
    </location>
</feature>
<dbReference type="CDD" id="cd12226">
    <property type="entry name" value="RRM_NOL8"/>
    <property type="match status" value="1"/>
</dbReference>
<feature type="region of interest" description="Disordered" evidence="5">
    <location>
        <begin position="102"/>
        <end position="134"/>
    </location>
</feature>
<dbReference type="InterPro" id="IPR012677">
    <property type="entry name" value="Nucleotide-bd_a/b_plait_sf"/>
</dbReference>
<feature type="compositionally biased region" description="Basic and acidic residues" evidence="5">
    <location>
        <begin position="393"/>
        <end position="415"/>
    </location>
</feature>
<feature type="domain" description="RRM" evidence="6">
    <location>
        <begin position="12"/>
        <end position="88"/>
    </location>
</feature>
<dbReference type="EMBL" id="MNCJ02000325">
    <property type="protein sequence ID" value="KAF5787654.1"/>
    <property type="molecule type" value="Genomic_DNA"/>
</dbReference>
<reference evidence="7" key="1">
    <citation type="journal article" date="2017" name="Nature">
        <title>The sunflower genome provides insights into oil metabolism, flowering and Asterid evolution.</title>
        <authorList>
            <person name="Badouin H."/>
            <person name="Gouzy J."/>
            <person name="Grassa C.J."/>
            <person name="Murat F."/>
            <person name="Staton S.E."/>
            <person name="Cottret L."/>
            <person name="Lelandais-Briere C."/>
            <person name="Owens G.L."/>
            <person name="Carrere S."/>
            <person name="Mayjonade B."/>
            <person name="Legrand L."/>
            <person name="Gill N."/>
            <person name="Kane N.C."/>
            <person name="Bowers J.E."/>
            <person name="Hubner S."/>
            <person name="Bellec A."/>
            <person name="Berard A."/>
            <person name="Berges H."/>
            <person name="Blanchet N."/>
            <person name="Boniface M.C."/>
            <person name="Brunel D."/>
            <person name="Catrice O."/>
            <person name="Chaidir N."/>
            <person name="Claudel C."/>
            <person name="Donnadieu C."/>
            <person name="Faraut T."/>
            <person name="Fievet G."/>
            <person name="Helmstetter N."/>
            <person name="King M."/>
            <person name="Knapp S.J."/>
            <person name="Lai Z."/>
            <person name="Le Paslier M.C."/>
            <person name="Lippi Y."/>
            <person name="Lorenzon L."/>
            <person name="Mandel J.R."/>
            <person name="Marage G."/>
            <person name="Marchand G."/>
            <person name="Marquand E."/>
            <person name="Bret-Mestries E."/>
            <person name="Morien E."/>
            <person name="Nambeesan S."/>
            <person name="Nguyen T."/>
            <person name="Pegot-Espagnet P."/>
            <person name="Pouilly N."/>
            <person name="Raftis F."/>
            <person name="Sallet E."/>
            <person name="Schiex T."/>
            <person name="Thomas J."/>
            <person name="Vandecasteele C."/>
            <person name="Vares D."/>
            <person name="Vear F."/>
            <person name="Vautrin S."/>
            <person name="Crespi M."/>
            <person name="Mangin B."/>
            <person name="Burke J.M."/>
            <person name="Salse J."/>
            <person name="Munos S."/>
            <person name="Vincourt P."/>
            <person name="Rieseberg L.H."/>
            <person name="Langlade N.B."/>
        </authorList>
    </citation>
    <scope>NUCLEOTIDE SEQUENCE</scope>
    <source>
        <tissue evidence="7">Leaves</tissue>
    </source>
</reference>
<dbReference type="Proteomes" id="UP000215914">
    <property type="component" value="Unassembled WGS sequence"/>
</dbReference>
<evidence type="ECO:0000256" key="3">
    <source>
        <dbReference type="ARBA" id="ARBA00023242"/>
    </source>
</evidence>
<reference evidence="7" key="2">
    <citation type="submission" date="2020-06" db="EMBL/GenBank/DDBJ databases">
        <title>Helianthus annuus Genome sequencing and assembly Release 2.</title>
        <authorList>
            <person name="Gouzy J."/>
            <person name="Langlade N."/>
            <person name="Munos S."/>
        </authorList>
    </citation>
    <scope>NUCLEOTIDE SEQUENCE</scope>
    <source>
        <tissue evidence="7">Leaves</tissue>
    </source>
</reference>
<dbReference type="InterPro" id="IPR035979">
    <property type="entry name" value="RBD_domain_sf"/>
</dbReference>
<feature type="compositionally biased region" description="Basic and acidic residues" evidence="5">
    <location>
        <begin position="102"/>
        <end position="131"/>
    </location>
</feature>
<keyword evidence="3" id="KW-0539">Nucleus</keyword>
<evidence type="ECO:0000259" key="6">
    <source>
        <dbReference type="PROSITE" id="PS50102"/>
    </source>
</evidence>
<dbReference type="GO" id="GO:0005634">
    <property type="term" value="C:nucleus"/>
    <property type="evidence" value="ECO:0000318"/>
    <property type="project" value="GO_Central"/>
</dbReference>
<evidence type="ECO:0000256" key="4">
    <source>
        <dbReference type="PROSITE-ProRule" id="PRU00176"/>
    </source>
</evidence>
<feature type="region of interest" description="Disordered" evidence="5">
    <location>
        <begin position="280"/>
        <end position="545"/>
    </location>
</feature>
<dbReference type="Gramene" id="mRNA:HanXRQr2_Chr10g0455241">
    <property type="protein sequence ID" value="mRNA:HanXRQr2_Chr10g0455241"/>
    <property type="gene ID" value="HanXRQr2_Chr10g0455241"/>
</dbReference>
<comment type="caution">
    <text evidence="7">The sequence shown here is derived from an EMBL/GenBank/DDBJ whole genome shotgun (WGS) entry which is preliminary data.</text>
</comment>
<dbReference type="AlphaFoldDB" id="A0A9K3N5C9"/>
<dbReference type="GO" id="GO:0005730">
    <property type="term" value="C:nucleolus"/>
    <property type="evidence" value="ECO:0007669"/>
    <property type="project" value="UniProtKB-SubCell"/>
</dbReference>
<dbReference type="InterPro" id="IPR000504">
    <property type="entry name" value="RRM_dom"/>
</dbReference>
<comment type="subcellular location">
    <subcellularLocation>
        <location evidence="1">Nucleus</location>
        <location evidence="1">Nucleolus</location>
    </subcellularLocation>
</comment>
<feature type="compositionally biased region" description="Acidic residues" evidence="5">
    <location>
        <begin position="234"/>
        <end position="257"/>
    </location>
</feature>
<gene>
    <name evidence="7" type="ORF">HanXRQr2_Chr10g0455241</name>
</gene>
<dbReference type="Pfam" id="PF00076">
    <property type="entry name" value="RRM_1"/>
    <property type="match status" value="1"/>
</dbReference>
<dbReference type="PANTHER" id="PTHR23099:SF0">
    <property type="entry name" value="GERM CELL NUCLEAR ACIDIC PROTEIN"/>
    <property type="match status" value="1"/>
</dbReference>
<sequence length="681" mass="77374">MEGETEITKEKTRIYVGGLGAGVTEDDLRKTFSALGEVVAVDVVRTKGRSFAYLDFLPSSDKSLPKLFSTYNGCMWKGGKLRLEKAKEHYLVKLKREWQEESEHASKASDKCNPDATKIHDTSEKPKKPSPADKTQIHIFFPKLGKVKSLAQVGIGKHKYSFQRIQVPPVPTHFCDCEEHSLAFPPPSKKQSMEIDDASYGINEQELSIMNSVMNKIFERANPSKQVIERSESTNEEDEPVTAETDEEDQLTDDDDMIINVGNRKNDGMDLLGEMKAMMANTSTEKPNKVKDNSRKKTDPLDKKRKSSHTEETSGNSRARVDTQENDKKEVGVVRKQSENSRARVDTQVNDKKEVGVVRKQSENNSLRSLKSSWKGLIGQKRDTSFSISDFIASRKEEELNTDKKRKLEADENRPGTEVGDVTTENNIPDIIANNYEQKEEQPKADNRDQKEEEPKSEDVDQKEEEPKSEDVDQKEEEPKSDDVDQKEEEPKSDDVDQKEEEPKSDDLDQKEEELETDDLDCNFDNHENDQDLKKPTKDSPVKNDEDLIRTARGEFWRHKSSWTQLISTASHSSFSISQIVPDVSFGKHEQQADTFDSQPANKNHDDQMIQIPIVTKEATLSPAKNKVPERKRVNLSLGKLESDETCPFMRTEESMKKWKNLKASSSGSLNKKKRLVNESA</sequence>
<evidence type="ECO:0000256" key="5">
    <source>
        <dbReference type="SAM" id="MobiDB-lite"/>
    </source>
</evidence>
<dbReference type="OrthoDB" id="21643at2759"/>
<dbReference type="PROSITE" id="PS50102">
    <property type="entry name" value="RRM"/>
    <property type="match status" value="1"/>
</dbReference>
<feature type="compositionally biased region" description="Basic and acidic residues" evidence="5">
    <location>
        <begin position="319"/>
        <end position="362"/>
    </location>
</feature>
<feature type="region of interest" description="Disordered" evidence="5">
    <location>
        <begin position="225"/>
        <end position="265"/>
    </location>
</feature>
<name>A0A9K3N5C9_HELAN</name>
<dbReference type="GO" id="GO:0003723">
    <property type="term" value="F:RNA binding"/>
    <property type="evidence" value="ECO:0007669"/>
    <property type="project" value="UniProtKB-UniRule"/>
</dbReference>
<dbReference type="PANTHER" id="PTHR23099">
    <property type="entry name" value="TRANSCRIPTIONAL REGULATOR"/>
    <property type="match status" value="1"/>
</dbReference>
<organism evidence="7 8">
    <name type="scientific">Helianthus annuus</name>
    <name type="common">Common sunflower</name>
    <dbReference type="NCBI Taxonomy" id="4232"/>
    <lineage>
        <taxon>Eukaryota</taxon>
        <taxon>Viridiplantae</taxon>
        <taxon>Streptophyta</taxon>
        <taxon>Embryophyta</taxon>
        <taxon>Tracheophyta</taxon>
        <taxon>Spermatophyta</taxon>
        <taxon>Magnoliopsida</taxon>
        <taxon>eudicotyledons</taxon>
        <taxon>Gunneridae</taxon>
        <taxon>Pentapetalae</taxon>
        <taxon>asterids</taxon>
        <taxon>campanulids</taxon>
        <taxon>Asterales</taxon>
        <taxon>Asteraceae</taxon>
        <taxon>Asteroideae</taxon>
        <taxon>Heliantheae alliance</taxon>
        <taxon>Heliantheae</taxon>
        <taxon>Helianthus</taxon>
    </lineage>
</organism>
<feature type="compositionally biased region" description="Acidic residues" evidence="5">
    <location>
        <begin position="509"/>
        <end position="522"/>
    </location>
</feature>
<feature type="compositionally biased region" description="Basic and acidic residues" evidence="5">
    <location>
        <begin position="286"/>
        <end position="312"/>
    </location>
</feature>
<evidence type="ECO:0000256" key="2">
    <source>
        <dbReference type="ARBA" id="ARBA00022884"/>
    </source>
</evidence>
<dbReference type="SUPFAM" id="SSF54928">
    <property type="entry name" value="RNA-binding domain, RBD"/>
    <property type="match status" value="1"/>
</dbReference>
<proteinExistence type="predicted"/>
<evidence type="ECO:0000256" key="1">
    <source>
        <dbReference type="ARBA" id="ARBA00004604"/>
    </source>
</evidence>
<keyword evidence="2 4" id="KW-0694">RNA-binding</keyword>
<feature type="compositionally biased region" description="Basic and acidic residues" evidence="5">
    <location>
        <begin position="524"/>
        <end position="545"/>
    </location>
</feature>
<evidence type="ECO:0000313" key="7">
    <source>
        <dbReference type="EMBL" id="KAF5787654.1"/>
    </source>
</evidence>
<accession>A0A9K3N5C9</accession>
<dbReference type="InterPro" id="IPR034138">
    <property type="entry name" value="NOP8_RRM"/>
</dbReference>
<dbReference type="Gene3D" id="3.30.70.330">
    <property type="match status" value="1"/>
</dbReference>
<feature type="region of interest" description="Disordered" evidence="5">
    <location>
        <begin position="654"/>
        <end position="681"/>
    </location>
</feature>